<dbReference type="AlphaFoldDB" id="A0A239YJ29"/>
<protein>
    <submittedName>
        <fullName evidence="1">Uncharacterized protein</fullName>
    </submittedName>
</protein>
<proteinExistence type="predicted"/>
<accession>A0A239YJ29</accession>
<evidence type="ECO:0000313" key="1">
    <source>
        <dbReference type="EMBL" id="SNV58194.1"/>
    </source>
</evidence>
<organism evidence="1 2">
    <name type="scientific">Mammaliicoccus stepanovicii</name>
    <dbReference type="NCBI Taxonomy" id="643214"/>
    <lineage>
        <taxon>Bacteria</taxon>
        <taxon>Bacillati</taxon>
        <taxon>Bacillota</taxon>
        <taxon>Bacilli</taxon>
        <taxon>Bacillales</taxon>
        <taxon>Staphylococcaceae</taxon>
        <taxon>Mammaliicoccus</taxon>
    </lineage>
</organism>
<evidence type="ECO:0000313" key="2">
    <source>
        <dbReference type="Proteomes" id="UP000242084"/>
    </source>
</evidence>
<dbReference type="RefSeq" id="WP_095086114.1">
    <property type="nucleotide sequence ID" value="NZ_BMDM01000003.1"/>
</dbReference>
<dbReference type="Proteomes" id="UP000242084">
    <property type="component" value="Chromosome 1"/>
</dbReference>
<gene>
    <name evidence="1" type="ORF">SAMEA4384403_00440</name>
</gene>
<sequence length="172" mass="20655">MIISNTVNDFTNNFPLSIPFIELYYEKNHKEFSDAGIRQDNLMKRASYTMNQLQFDMPMILKLNTKFVHIIFDIRLKFLKQYNTYLTPEIYLLIGSYETQAILPHNKIPSIYFFMEAISQNADYVYEIVAYYFAKLYLQITHLNEDTLKQEDEMIYQILNEMNIDFPYNMNN</sequence>
<keyword evidence="2" id="KW-1185">Reference proteome</keyword>
<dbReference type="EMBL" id="LT906462">
    <property type="protein sequence ID" value="SNV58194.1"/>
    <property type="molecule type" value="Genomic_DNA"/>
</dbReference>
<name>A0A239YJ29_9STAP</name>
<dbReference type="OrthoDB" id="2413796at2"/>
<reference evidence="1 2" key="1">
    <citation type="submission" date="2017-06" db="EMBL/GenBank/DDBJ databases">
        <authorList>
            <consortium name="Pathogen Informatics"/>
        </authorList>
    </citation>
    <scope>NUCLEOTIDE SEQUENCE [LARGE SCALE GENOMIC DNA]</scope>
    <source>
        <strain evidence="1 2">NCTC13839</strain>
    </source>
</reference>
<dbReference type="KEGG" id="sste:SAMEA4384403_0440"/>